<dbReference type="WBParaSite" id="ALUE_0000148801-mRNA-1">
    <property type="protein sequence ID" value="ALUE_0000148801-mRNA-1"/>
    <property type="gene ID" value="ALUE_0000148801"/>
</dbReference>
<accession>A0A0M3HIZ3</accession>
<dbReference type="Proteomes" id="UP000036681">
    <property type="component" value="Unplaced"/>
</dbReference>
<organism evidence="1 2">
    <name type="scientific">Ascaris lumbricoides</name>
    <name type="common">Giant roundworm</name>
    <dbReference type="NCBI Taxonomy" id="6252"/>
    <lineage>
        <taxon>Eukaryota</taxon>
        <taxon>Metazoa</taxon>
        <taxon>Ecdysozoa</taxon>
        <taxon>Nematoda</taxon>
        <taxon>Chromadorea</taxon>
        <taxon>Rhabditida</taxon>
        <taxon>Spirurina</taxon>
        <taxon>Ascaridomorpha</taxon>
        <taxon>Ascaridoidea</taxon>
        <taxon>Ascarididae</taxon>
        <taxon>Ascaris</taxon>
    </lineage>
</organism>
<sequence length="55" mass="6714">MKENNITREARAREGWIEEKEKDVETDEREEEDEESMEVRKKRIGKEGKAFFRLK</sequence>
<keyword evidence="1" id="KW-1185">Reference proteome</keyword>
<name>A0A0M3HIZ3_ASCLU</name>
<evidence type="ECO:0000313" key="2">
    <source>
        <dbReference type="WBParaSite" id="ALUE_0000148801-mRNA-1"/>
    </source>
</evidence>
<evidence type="ECO:0000313" key="1">
    <source>
        <dbReference type="Proteomes" id="UP000036681"/>
    </source>
</evidence>
<dbReference type="AlphaFoldDB" id="A0A0M3HIZ3"/>
<proteinExistence type="predicted"/>
<protein>
    <submittedName>
        <fullName evidence="2">Uncharacterized protein</fullName>
    </submittedName>
</protein>
<reference evidence="2" key="1">
    <citation type="submission" date="2017-02" db="UniProtKB">
        <authorList>
            <consortium name="WormBaseParasite"/>
        </authorList>
    </citation>
    <scope>IDENTIFICATION</scope>
</reference>